<dbReference type="InterPro" id="IPR036065">
    <property type="entry name" value="BolA-like_sf"/>
</dbReference>
<dbReference type="PANTHER" id="PTHR46229:SF2">
    <property type="entry name" value="BOLA-LIKE PROTEIN 1"/>
    <property type="match status" value="1"/>
</dbReference>
<dbReference type="Pfam" id="PF01722">
    <property type="entry name" value="BolA"/>
    <property type="match status" value="1"/>
</dbReference>
<dbReference type="AlphaFoldDB" id="A0A7M2Z109"/>
<dbReference type="EMBL" id="QQZY01000001">
    <property type="protein sequence ID" value="RDI75715.1"/>
    <property type="molecule type" value="Genomic_DNA"/>
</dbReference>
<proteinExistence type="inferred from homology"/>
<reference evidence="3 4" key="1">
    <citation type="submission" date="2018-07" db="EMBL/GenBank/DDBJ databases">
        <title>High-quality-draft genome sequence of Gaiella occulta.</title>
        <authorList>
            <person name="Severino R."/>
            <person name="Froufe H.J.C."/>
            <person name="Rainey F.A."/>
            <person name="Barroso C."/>
            <person name="Albuquerque L."/>
            <person name="Lobo-Da-Cunha A."/>
            <person name="Da Costa M.S."/>
            <person name="Egas C."/>
        </authorList>
    </citation>
    <scope>NUCLEOTIDE SEQUENCE [LARGE SCALE GENOMIC DNA]</scope>
    <source>
        <strain evidence="3 4">F2-233</strain>
    </source>
</reference>
<evidence type="ECO:0000313" key="3">
    <source>
        <dbReference type="EMBL" id="RDI75715.1"/>
    </source>
</evidence>
<evidence type="ECO:0000256" key="1">
    <source>
        <dbReference type="ARBA" id="ARBA00005578"/>
    </source>
</evidence>
<sequence length="76" mass="8041">MASTVIRDLLERAFPGAEIAVDDRTGGGDHFQVTVVSSAFDGLSLIEQHRLVNAALAAPLADGTIHELRIRTKGTA</sequence>
<dbReference type="RefSeq" id="WP_114794611.1">
    <property type="nucleotide sequence ID" value="NZ_QQZY01000001.1"/>
</dbReference>
<evidence type="ECO:0000313" key="4">
    <source>
        <dbReference type="Proteomes" id="UP000254134"/>
    </source>
</evidence>
<gene>
    <name evidence="3" type="ORF">Gocc_0134</name>
</gene>
<dbReference type="PIRSF" id="PIRSF003113">
    <property type="entry name" value="BolA"/>
    <property type="match status" value="1"/>
</dbReference>
<keyword evidence="4" id="KW-1185">Reference proteome</keyword>
<dbReference type="PANTHER" id="PTHR46229">
    <property type="entry name" value="BOLA TRANSCRIPTION REGULATOR"/>
    <property type="match status" value="1"/>
</dbReference>
<dbReference type="OrthoDB" id="9796738at2"/>
<dbReference type="InterPro" id="IPR002634">
    <property type="entry name" value="BolA"/>
</dbReference>
<dbReference type="SUPFAM" id="SSF82657">
    <property type="entry name" value="BolA-like"/>
    <property type="match status" value="1"/>
</dbReference>
<organism evidence="3 4">
    <name type="scientific">Gaiella occulta</name>
    <dbReference type="NCBI Taxonomy" id="1002870"/>
    <lineage>
        <taxon>Bacteria</taxon>
        <taxon>Bacillati</taxon>
        <taxon>Actinomycetota</taxon>
        <taxon>Thermoleophilia</taxon>
        <taxon>Gaiellales</taxon>
        <taxon>Gaiellaceae</taxon>
        <taxon>Gaiella</taxon>
    </lineage>
</organism>
<name>A0A7M2Z109_9ACTN</name>
<comment type="caution">
    <text evidence="3">The sequence shown here is derived from an EMBL/GenBank/DDBJ whole genome shotgun (WGS) entry which is preliminary data.</text>
</comment>
<protein>
    <submittedName>
        <fullName evidence="3">Putative transcriptional regulator BolA superfamily</fullName>
    </submittedName>
</protein>
<comment type="similarity">
    <text evidence="1 2">Belongs to the BolA/IbaG family.</text>
</comment>
<dbReference type="Proteomes" id="UP000254134">
    <property type="component" value="Unassembled WGS sequence"/>
</dbReference>
<dbReference type="Gene3D" id="3.30.300.90">
    <property type="entry name" value="BolA-like"/>
    <property type="match status" value="1"/>
</dbReference>
<accession>A0A7M2Z109</accession>
<reference evidence="4" key="2">
    <citation type="journal article" date="2019" name="MicrobiologyOpen">
        <title>High-quality draft genome sequence of Gaiella occulta isolated from a 150 meter deep mineral water borehole and comparison with the genome sequences of other deep-branching lineages of the phylum Actinobacteria.</title>
        <authorList>
            <person name="Severino R."/>
            <person name="Froufe H.J.C."/>
            <person name="Barroso C."/>
            <person name="Albuquerque L."/>
            <person name="Lobo-da-Cunha A."/>
            <person name="da Costa M.S."/>
            <person name="Egas C."/>
        </authorList>
    </citation>
    <scope>NUCLEOTIDE SEQUENCE [LARGE SCALE GENOMIC DNA]</scope>
    <source>
        <strain evidence="4">F2-233</strain>
    </source>
</reference>
<evidence type="ECO:0000256" key="2">
    <source>
        <dbReference type="RuleBase" id="RU003860"/>
    </source>
</evidence>
<dbReference type="InterPro" id="IPR050961">
    <property type="entry name" value="BolA/IbaG_stress_morph_reg"/>
</dbReference>